<keyword evidence="5 8" id="KW-1133">Transmembrane helix</keyword>
<evidence type="ECO:0000256" key="5">
    <source>
        <dbReference type="ARBA" id="ARBA00022989"/>
    </source>
</evidence>
<evidence type="ECO:0000313" key="11">
    <source>
        <dbReference type="Proteomes" id="UP001623661"/>
    </source>
</evidence>
<gene>
    <name evidence="10" type="ORF">ACJDUH_16140</name>
</gene>
<keyword evidence="7" id="KW-0131">Cell cycle</keyword>
<evidence type="ECO:0000256" key="1">
    <source>
        <dbReference type="ARBA" id="ARBA00004370"/>
    </source>
</evidence>
<reference evidence="10 11" key="1">
    <citation type="submission" date="2024-11" db="EMBL/GenBank/DDBJ databases">
        <authorList>
            <person name="Heng Y.C."/>
            <person name="Lim A.C.H."/>
            <person name="Lee J.K.Y."/>
            <person name="Kittelmann S."/>
        </authorList>
    </citation>
    <scope>NUCLEOTIDE SEQUENCE [LARGE SCALE GENOMIC DNA]</scope>
    <source>
        <strain evidence="10 11">WILCCON 0202</strain>
    </source>
</reference>
<keyword evidence="11" id="KW-1185">Reference proteome</keyword>
<dbReference type="InterPro" id="IPR005548">
    <property type="entry name" value="Cell_div_FtsQ/DivIB_C"/>
</dbReference>
<protein>
    <submittedName>
        <fullName evidence="10">Cell division protein FtsQ/DivIB</fullName>
    </submittedName>
</protein>
<proteinExistence type="predicted"/>
<dbReference type="PANTHER" id="PTHR37820">
    <property type="entry name" value="CELL DIVISION PROTEIN DIVIB"/>
    <property type="match status" value="1"/>
</dbReference>
<dbReference type="Pfam" id="PF03799">
    <property type="entry name" value="FtsQ_DivIB_C"/>
    <property type="match status" value="1"/>
</dbReference>
<evidence type="ECO:0000256" key="4">
    <source>
        <dbReference type="ARBA" id="ARBA00022692"/>
    </source>
</evidence>
<keyword evidence="2" id="KW-1003">Cell membrane</keyword>
<dbReference type="InterPro" id="IPR050487">
    <property type="entry name" value="FtsQ_DivIB"/>
</dbReference>
<dbReference type="Gene3D" id="3.10.20.310">
    <property type="entry name" value="membrane protein fhac"/>
    <property type="match status" value="1"/>
</dbReference>
<evidence type="ECO:0000256" key="2">
    <source>
        <dbReference type="ARBA" id="ARBA00022475"/>
    </source>
</evidence>
<evidence type="ECO:0000256" key="3">
    <source>
        <dbReference type="ARBA" id="ARBA00022618"/>
    </source>
</evidence>
<evidence type="ECO:0000256" key="8">
    <source>
        <dbReference type="SAM" id="Phobius"/>
    </source>
</evidence>
<evidence type="ECO:0000256" key="7">
    <source>
        <dbReference type="ARBA" id="ARBA00023306"/>
    </source>
</evidence>
<dbReference type="RefSeq" id="WP_406766236.1">
    <property type="nucleotide sequence ID" value="NZ_JBJHZY010000004.1"/>
</dbReference>
<keyword evidence="6 8" id="KW-0472">Membrane</keyword>
<dbReference type="InterPro" id="IPR013685">
    <property type="entry name" value="POTRA_FtsQ_type"/>
</dbReference>
<comment type="caution">
    <text evidence="10">The sequence shown here is derived from an EMBL/GenBank/DDBJ whole genome shotgun (WGS) entry which is preliminary data.</text>
</comment>
<dbReference type="Proteomes" id="UP001623661">
    <property type="component" value="Unassembled WGS sequence"/>
</dbReference>
<dbReference type="InterPro" id="IPR034746">
    <property type="entry name" value="POTRA"/>
</dbReference>
<dbReference type="PANTHER" id="PTHR37820:SF1">
    <property type="entry name" value="CELL DIVISION PROTEIN FTSQ"/>
    <property type="match status" value="1"/>
</dbReference>
<feature type="domain" description="POTRA" evidence="9">
    <location>
        <begin position="45"/>
        <end position="113"/>
    </location>
</feature>
<dbReference type="PROSITE" id="PS51779">
    <property type="entry name" value="POTRA"/>
    <property type="match status" value="1"/>
</dbReference>
<dbReference type="EMBL" id="JBJHZY010000004">
    <property type="protein sequence ID" value="MFL0269608.1"/>
    <property type="molecule type" value="Genomic_DNA"/>
</dbReference>
<name>A0ABW8TWL8_9CLOT</name>
<organism evidence="10 11">
    <name type="scientific">Candidatus Clostridium radicumherbarum</name>
    <dbReference type="NCBI Taxonomy" id="3381662"/>
    <lineage>
        <taxon>Bacteria</taxon>
        <taxon>Bacillati</taxon>
        <taxon>Bacillota</taxon>
        <taxon>Clostridia</taxon>
        <taxon>Eubacteriales</taxon>
        <taxon>Clostridiaceae</taxon>
        <taxon>Clostridium</taxon>
    </lineage>
</organism>
<sequence length="257" mass="29033">MKNTLAVDNELIRKRRKKRTIKRSLIIFLLLISTLVILCLKLPYFNVENINVVNNRIVNSEEIISSSKINMGINIFTLNTKKIGTNILSNPYILKADIIRKLPSTILISVVEREAAFYIEENNKFLILDKNGVVLEIKDNVNNMNLTKLEGLDVSDFTMGKVIPKVDNRELELISLMTDLISLNKINKSGINITSVNIADSYNVQVLCNNMLLKLGNVNIKDKLNLAFNILVNNNLINAKGYVDVSYDSNPVVNIEK</sequence>
<feature type="transmembrane region" description="Helical" evidence="8">
    <location>
        <begin position="25"/>
        <end position="45"/>
    </location>
</feature>
<evidence type="ECO:0000259" key="9">
    <source>
        <dbReference type="PROSITE" id="PS51779"/>
    </source>
</evidence>
<keyword evidence="3 10" id="KW-0132">Cell division</keyword>
<dbReference type="Pfam" id="PF08478">
    <property type="entry name" value="POTRA_1"/>
    <property type="match status" value="1"/>
</dbReference>
<keyword evidence="4 8" id="KW-0812">Transmembrane</keyword>
<accession>A0ABW8TWL8</accession>
<evidence type="ECO:0000313" key="10">
    <source>
        <dbReference type="EMBL" id="MFL0269608.1"/>
    </source>
</evidence>
<evidence type="ECO:0000256" key="6">
    <source>
        <dbReference type="ARBA" id="ARBA00023136"/>
    </source>
</evidence>
<comment type="subcellular location">
    <subcellularLocation>
        <location evidence="1">Membrane</location>
    </subcellularLocation>
</comment>
<dbReference type="GO" id="GO:0051301">
    <property type="term" value="P:cell division"/>
    <property type="evidence" value="ECO:0007669"/>
    <property type="project" value="UniProtKB-KW"/>
</dbReference>